<dbReference type="Proteomes" id="UP000308652">
    <property type="component" value="Unassembled WGS sequence"/>
</dbReference>
<dbReference type="PANTHER" id="PTHR32315">
    <property type="entry name" value="ADENINE PHOSPHORIBOSYLTRANSFERASE"/>
    <property type="match status" value="1"/>
</dbReference>
<accession>A0A5C3MHG7</accession>
<organism evidence="11 12">
    <name type="scientific">Crucibulum laeve</name>
    <dbReference type="NCBI Taxonomy" id="68775"/>
    <lineage>
        <taxon>Eukaryota</taxon>
        <taxon>Fungi</taxon>
        <taxon>Dikarya</taxon>
        <taxon>Basidiomycota</taxon>
        <taxon>Agaricomycotina</taxon>
        <taxon>Agaricomycetes</taxon>
        <taxon>Agaricomycetidae</taxon>
        <taxon>Agaricales</taxon>
        <taxon>Agaricineae</taxon>
        <taxon>Nidulariaceae</taxon>
        <taxon>Crucibulum</taxon>
    </lineage>
</organism>
<evidence type="ECO:0000256" key="3">
    <source>
        <dbReference type="ARBA" id="ARBA00009516"/>
    </source>
</evidence>
<keyword evidence="6" id="KW-0328">Glycosyltransferase</keyword>
<evidence type="ECO:0000256" key="1">
    <source>
        <dbReference type="ARBA" id="ARBA00001946"/>
    </source>
</evidence>
<dbReference type="EC" id="2.4.2.9" evidence="4"/>
<comment type="similarity">
    <text evidence="3">Belongs to the UPRTase family.</text>
</comment>
<feature type="domain" description="Phosphoribosyltransferase" evidence="10">
    <location>
        <begin position="7"/>
        <end position="210"/>
    </location>
</feature>
<dbReference type="Gene3D" id="3.40.50.2020">
    <property type="match status" value="1"/>
</dbReference>
<dbReference type="SUPFAM" id="SSF53271">
    <property type="entry name" value="PRTase-like"/>
    <property type="match status" value="1"/>
</dbReference>
<evidence type="ECO:0000256" key="7">
    <source>
        <dbReference type="ARBA" id="ARBA00022679"/>
    </source>
</evidence>
<dbReference type="InterPro" id="IPR000836">
    <property type="entry name" value="PRTase_dom"/>
</dbReference>
<evidence type="ECO:0000313" key="12">
    <source>
        <dbReference type="Proteomes" id="UP000308652"/>
    </source>
</evidence>
<dbReference type="NCBIfam" id="NF001097">
    <property type="entry name" value="PRK00129.1"/>
    <property type="match status" value="1"/>
</dbReference>
<dbReference type="Pfam" id="PF14681">
    <property type="entry name" value="UPRTase"/>
    <property type="match status" value="1"/>
</dbReference>
<dbReference type="AlphaFoldDB" id="A0A5C3MHG7"/>
<evidence type="ECO:0000313" key="11">
    <source>
        <dbReference type="EMBL" id="TFK43388.1"/>
    </source>
</evidence>
<evidence type="ECO:0000256" key="4">
    <source>
        <dbReference type="ARBA" id="ARBA00011894"/>
    </source>
</evidence>
<evidence type="ECO:0000256" key="9">
    <source>
        <dbReference type="ARBA" id="ARBA00023134"/>
    </source>
</evidence>
<proteinExistence type="inferred from homology"/>
<evidence type="ECO:0000259" key="10">
    <source>
        <dbReference type="Pfam" id="PF14681"/>
    </source>
</evidence>
<keyword evidence="8" id="KW-0547">Nucleotide-binding</keyword>
<dbReference type="CDD" id="cd06223">
    <property type="entry name" value="PRTases_typeI"/>
    <property type="match status" value="1"/>
</dbReference>
<sequence length="212" mass="22937">MSGKVNVLSHPLVNAELSKLRRTSTTSKEFREGINHISLILGIESSRNLEEETFDGDTPVGPFTGTKIKPRIGLTPILRAGLGMTDALLTLFPEAPVYHLGLFREKVSLQPVEYYSKLPPSPPVDNILLLDPLIATGGTACAALGMIADWGIPVQNVKLLCVLASEVGLKHVQAEYPELEIWAAGVDSELTRDGIIKPGLGDTGDRLFNTLR</sequence>
<evidence type="ECO:0000256" key="5">
    <source>
        <dbReference type="ARBA" id="ARBA00022533"/>
    </source>
</evidence>
<keyword evidence="7" id="KW-0808">Transferase</keyword>
<dbReference type="OrthoDB" id="10257085at2759"/>
<name>A0A5C3MHG7_9AGAR</name>
<keyword evidence="9" id="KW-0342">GTP-binding</keyword>
<dbReference type="GO" id="GO:0005525">
    <property type="term" value="F:GTP binding"/>
    <property type="evidence" value="ECO:0007669"/>
    <property type="project" value="UniProtKB-KW"/>
</dbReference>
<dbReference type="GO" id="GO:0004845">
    <property type="term" value="F:uracil phosphoribosyltransferase activity"/>
    <property type="evidence" value="ECO:0007669"/>
    <property type="project" value="UniProtKB-EC"/>
</dbReference>
<comment type="cofactor">
    <cofactor evidence="1">
        <name>Mg(2+)</name>
        <dbReference type="ChEBI" id="CHEBI:18420"/>
    </cofactor>
</comment>
<protein>
    <recommendedName>
        <fullName evidence="4">uracil phosphoribosyltransferase</fullName>
        <ecNumber evidence="4">2.4.2.9</ecNumber>
    </recommendedName>
</protein>
<evidence type="ECO:0000256" key="6">
    <source>
        <dbReference type="ARBA" id="ARBA00022676"/>
    </source>
</evidence>
<dbReference type="STRING" id="68775.A0A5C3MHG7"/>
<dbReference type="PANTHER" id="PTHR32315:SF4">
    <property type="entry name" value="URACIL PHOSPHORIBOSYLTRANSFERASE, CHLOROPLASTIC"/>
    <property type="match status" value="1"/>
</dbReference>
<dbReference type="EMBL" id="ML213591">
    <property type="protein sequence ID" value="TFK43388.1"/>
    <property type="molecule type" value="Genomic_DNA"/>
</dbReference>
<keyword evidence="12" id="KW-1185">Reference proteome</keyword>
<dbReference type="InterPro" id="IPR050054">
    <property type="entry name" value="UPRTase/APRTase"/>
</dbReference>
<keyword evidence="5" id="KW-0021">Allosteric enzyme</keyword>
<evidence type="ECO:0000256" key="8">
    <source>
        <dbReference type="ARBA" id="ARBA00022741"/>
    </source>
</evidence>
<comment type="pathway">
    <text evidence="2">Pyrimidine metabolism; UMP biosynthesis via salvage pathway; UMP from uracil: step 1/1.</text>
</comment>
<reference evidence="11 12" key="1">
    <citation type="journal article" date="2019" name="Nat. Ecol. Evol.">
        <title>Megaphylogeny resolves global patterns of mushroom evolution.</title>
        <authorList>
            <person name="Varga T."/>
            <person name="Krizsan K."/>
            <person name="Foldi C."/>
            <person name="Dima B."/>
            <person name="Sanchez-Garcia M."/>
            <person name="Sanchez-Ramirez S."/>
            <person name="Szollosi G.J."/>
            <person name="Szarkandi J.G."/>
            <person name="Papp V."/>
            <person name="Albert L."/>
            <person name="Andreopoulos W."/>
            <person name="Angelini C."/>
            <person name="Antonin V."/>
            <person name="Barry K.W."/>
            <person name="Bougher N.L."/>
            <person name="Buchanan P."/>
            <person name="Buyck B."/>
            <person name="Bense V."/>
            <person name="Catcheside P."/>
            <person name="Chovatia M."/>
            <person name="Cooper J."/>
            <person name="Damon W."/>
            <person name="Desjardin D."/>
            <person name="Finy P."/>
            <person name="Geml J."/>
            <person name="Haridas S."/>
            <person name="Hughes K."/>
            <person name="Justo A."/>
            <person name="Karasinski D."/>
            <person name="Kautmanova I."/>
            <person name="Kiss B."/>
            <person name="Kocsube S."/>
            <person name="Kotiranta H."/>
            <person name="LaButti K.M."/>
            <person name="Lechner B.E."/>
            <person name="Liimatainen K."/>
            <person name="Lipzen A."/>
            <person name="Lukacs Z."/>
            <person name="Mihaltcheva S."/>
            <person name="Morgado L.N."/>
            <person name="Niskanen T."/>
            <person name="Noordeloos M.E."/>
            <person name="Ohm R.A."/>
            <person name="Ortiz-Santana B."/>
            <person name="Ovrebo C."/>
            <person name="Racz N."/>
            <person name="Riley R."/>
            <person name="Savchenko A."/>
            <person name="Shiryaev A."/>
            <person name="Soop K."/>
            <person name="Spirin V."/>
            <person name="Szebenyi C."/>
            <person name="Tomsovsky M."/>
            <person name="Tulloss R.E."/>
            <person name="Uehling J."/>
            <person name="Grigoriev I.V."/>
            <person name="Vagvolgyi C."/>
            <person name="Papp T."/>
            <person name="Martin F.M."/>
            <person name="Miettinen O."/>
            <person name="Hibbett D.S."/>
            <person name="Nagy L.G."/>
        </authorList>
    </citation>
    <scope>NUCLEOTIDE SEQUENCE [LARGE SCALE GENOMIC DNA]</scope>
    <source>
        <strain evidence="11 12">CBS 166.37</strain>
    </source>
</reference>
<gene>
    <name evidence="11" type="ORF">BDQ12DRAFT_622324</name>
</gene>
<dbReference type="InterPro" id="IPR029057">
    <property type="entry name" value="PRTase-like"/>
</dbReference>
<evidence type="ECO:0000256" key="2">
    <source>
        <dbReference type="ARBA" id="ARBA00005180"/>
    </source>
</evidence>